<dbReference type="PANTHER" id="PTHR30055">
    <property type="entry name" value="HTH-TYPE TRANSCRIPTIONAL REGULATOR RUTR"/>
    <property type="match status" value="1"/>
</dbReference>
<name>A0ABU3PSK5_9ACTN</name>
<dbReference type="PROSITE" id="PS50977">
    <property type="entry name" value="HTH_TETR_2"/>
    <property type="match status" value="1"/>
</dbReference>
<gene>
    <name evidence="4" type="ORF">RDV89_01705</name>
</gene>
<dbReference type="Proteomes" id="UP001268542">
    <property type="component" value="Unassembled WGS sequence"/>
</dbReference>
<comment type="caution">
    <text evidence="4">The sequence shown here is derived from an EMBL/GenBank/DDBJ whole genome shotgun (WGS) entry which is preliminary data.</text>
</comment>
<evidence type="ECO:0000259" key="3">
    <source>
        <dbReference type="PROSITE" id="PS50977"/>
    </source>
</evidence>
<accession>A0ABU3PSK5</accession>
<dbReference type="SUPFAM" id="SSF46689">
    <property type="entry name" value="Homeodomain-like"/>
    <property type="match status" value="1"/>
</dbReference>
<dbReference type="InterPro" id="IPR050109">
    <property type="entry name" value="HTH-type_TetR-like_transc_reg"/>
</dbReference>
<dbReference type="Pfam" id="PF00440">
    <property type="entry name" value="TetR_N"/>
    <property type="match status" value="1"/>
</dbReference>
<dbReference type="InterPro" id="IPR001647">
    <property type="entry name" value="HTH_TetR"/>
</dbReference>
<proteinExistence type="predicted"/>
<dbReference type="RefSeq" id="WP_315730789.1">
    <property type="nucleotide sequence ID" value="NZ_JAVYII010000001.1"/>
</dbReference>
<keyword evidence="5" id="KW-1185">Reference proteome</keyword>
<feature type="domain" description="HTH tetR-type" evidence="3">
    <location>
        <begin position="23"/>
        <end position="83"/>
    </location>
</feature>
<dbReference type="Gene3D" id="1.10.357.10">
    <property type="entry name" value="Tetracycline Repressor, domain 2"/>
    <property type="match status" value="1"/>
</dbReference>
<evidence type="ECO:0000313" key="4">
    <source>
        <dbReference type="EMBL" id="MDT9591765.1"/>
    </source>
</evidence>
<evidence type="ECO:0000256" key="1">
    <source>
        <dbReference type="ARBA" id="ARBA00023125"/>
    </source>
</evidence>
<reference evidence="4 5" key="1">
    <citation type="submission" date="2023-08" db="EMBL/GenBank/DDBJ databases">
        <title>Nocardioides seae sp. nov., a bacterium isolated from a soil.</title>
        <authorList>
            <person name="Wang X."/>
        </authorList>
    </citation>
    <scope>NUCLEOTIDE SEQUENCE [LARGE SCALE GENOMIC DNA]</scope>
    <source>
        <strain evidence="4 5">YZH12</strain>
    </source>
</reference>
<evidence type="ECO:0000313" key="5">
    <source>
        <dbReference type="Proteomes" id="UP001268542"/>
    </source>
</evidence>
<dbReference type="EMBL" id="JAVYII010000001">
    <property type="protein sequence ID" value="MDT9591765.1"/>
    <property type="molecule type" value="Genomic_DNA"/>
</dbReference>
<sequence length="204" mass="21634">MTTPAEPFALPMADQPRVRSDAARNRDALLCTAARMVAEEGAQAVTMDRLAAEAGVGKGTIFRRFGNRCGVMTAVLDESEAHFQTSVMSGPPPLGPGAPAYERLRAFGVARLAATLQRIDLIEAAGGGRSHAAYTFGVLHVRHLLVELGVEGDLPLLAAALLAPLEVPLLRAQIEVQHLPVARLEAAWCDLADRVVGARDQARG</sequence>
<keyword evidence="1 2" id="KW-0238">DNA-binding</keyword>
<evidence type="ECO:0000256" key="2">
    <source>
        <dbReference type="PROSITE-ProRule" id="PRU00335"/>
    </source>
</evidence>
<feature type="DNA-binding region" description="H-T-H motif" evidence="2">
    <location>
        <begin position="46"/>
        <end position="65"/>
    </location>
</feature>
<dbReference type="PANTHER" id="PTHR30055:SF209">
    <property type="entry name" value="POSSIBLE TRANSCRIPTIONAL REGULATORY PROTEIN (PROBABLY TETR-FAMILY)"/>
    <property type="match status" value="1"/>
</dbReference>
<protein>
    <submittedName>
        <fullName evidence="4">Helix-turn-helix domain-containing protein</fullName>
    </submittedName>
</protein>
<organism evidence="4 5">
    <name type="scientific">Nocardioides imazamoxiresistens</name>
    <dbReference type="NCBI Taxonomy" id="3231893"/>
    <lineage>
        <taxon>Bacteria</taxon>
        <taxon>Bacillati</taxon>
        <taxon>Actinomycetota</taxon>
        <taxon>Actinomycetes</taxon>
        <taxon>Propionibacteriales</taxon>
        <taxon>Nocardioidaceae</taxon>
        <taxon>Nocardioides</taxon>
    </lineage>
</organism>
<dbReference type="InterPro" id="IPR009057">
    <property type="entry name" value="Homeodomain-like_sf"/>
</dbReference>